<dbReference type="InterPro" id="IPR045508">
    <property type="entry name" value="DUF6482"/>
</dbReference>
<dbReference type="Proteomes" id="UP001520878">
    <property type="component" value="Unassembled WGS sequence"/>
</dbReference>
<dbReference type="Pfam" id="PF20090">
    <property type="entry name" value="DUF6482"/>
    <property type="match status" value="1"/>
</dbReference>
<dbReference type="EMBL" id="JAJEWP010000003">
    <property type="protein sequence ID" value="MCC2616968.1"/>
    <property type="molecule type" value="Genomic_DNA"/>
</dbReference>
<keyword evidence="2" id="KW-1185">Reference proteome</keyword>
<reference evidence="1 2" key="1">
    <citation type="submission" date="2021-10" db="EMBL/GenBank/DDBJ databases">
        <title>Draft genome of Aestuariibacter halophilus JC2043.</title>
        <authorList>
            <person name="Emsley S.A."/>
            <person name="Pfannmuller K.M."/>
            <person name="Ushijima B."/>
            <person name="Saw J.H."/>
            <person name="Videau P."/>
        </authorList>
    </citation>
    <scope>NUCLEOTIDE SEQUENCE [LARGE SCALE GENOMIC DNA]</scope>
    <source>
        <strain evidence="1 2">JC2043</strain>
    </source>
</reference>
<dbReference type="RefSeq" id="WP_229160824.1">
    <property type="nucleotide sequence ID" value="NZ_JAJEWP010000003.1"/>
</dbReference>
<accession>A0ABS8G946</accession>
<sequence length="99" mass="11082">MFQYQILMASPDTVIDLLDVQSFEMGIYLVRLTIGSKSALVYDGDVPMRFKSSQHIREAFSGIAVRAACMTHDSPYDEMIGNPSSSLTSRLPFSMVHPY</sequence>
<evidence type="ECO:0000313" key="1">
    <source>
        <dbReference type="EMBL" id="MCC2616968.1"/>
    </source>
</evidence>
<name>A0ABS8G946_9ALTE</name>
<gene>
    <name evidence="1" type="ORF">LJ739_12015</name>
</gene>
<evidence type="ECO:0000313" key="2">
    <source>
        <dbReference type="Proteomes" id="UP001520878"/>
    </source>
</evidence>
<protein>
    <submittedName>
        <fullName evidence="1">DUF6482 family protein</fullName>
    </submittedName>
</protein>
<comment type="caution">
    <text evidence="1">The sequence shown here is derived from an EMBL/GenBank/DDBJ whole genome shotgun (WGS) entry which is preliminary data.</text>
</comment>
<organism evidence="1 2">
    <name type="scientific">Fluctibacter halophilus</name>
    <dbReference type="NCBI Taxonomy" id="226011"/>
    <lineage>
        <taxon>Bacteria</taxon>
        <taxon>Pseudomonadati</taxon>
        <taxon>Pseudomonadota</taxon>
        <taxon>Gammaproteobacteria</taxon>
        <taxon>Alteromonadales</taxon>
        <taxon>Alteromonadaceae</taxon>
        <taxon>Fluctibacter</taxon>
    </lineage>
</organism>
<proteinExistence type="predicted"/>